<evidence type="ECO:0000313" key="3">
    <source>
        <dbReference type="EMBL" id="QMV85721.1"/>
    </source>
</evidence>
<keyword evidence="1" id="KW-0175">Coiled coil</keyword>
<name>A0A7G5FGI0_9CORY</name>
<keyword evidence="4" id="KW-1185">Reference proteome</keyword>
<feature type="compositionally biased region" description="Polar residues" evidence="2">
    <location>
        <begin position="1"/>
        <end position="16"/>
    </location>
</feature>
<proteinExistence type="predicted"/>
<evidence type="ECO:0000313" key="4">
    <source>
        <dbReference type="Proteomes" id="UP000515570"/>
    </source>
</evidence>
<dbReference type="RefSeq" id="WP_182386542.1">
    <property type="nucleotide sequence ID" value="NZ_CP059833.1"/>
</dbReference>
<protein>
    <recommendedName>
        <fullName evidence="5">Scaffolding protein</fullName>
    </recommendedName>
</protein>
<dbReference type="Proteomes" id="UP000515570">
    <property type="component" value="Chromosome"/>
</dbReference>
<feature type="region of interest" description="Disordered" evidence="2">
    <location>
        <begin position="1"/>
        <end position="38"/>
    </location>
</feature>
<dbReference type="EMBL" id="CP059833">
    <property type="protein sequence ID" value="QMV85721.1"/>
    <property type="molecule type" value="Genomic_DNA"/>
</dbReference>
<sequence>MDTNESTTNDHVAENTSEQDDGVNDKQHTPEQQDTFDREYVEKLRRENAKYRTKVKELEPQAAKLKEIEDASKTELDKALERIKTLETEASAAQSKALRADVAQSKGVPVSLLPDAGSKEDLEAAADQLLAWANKTPALPKVTGVGKDTSGMSRDELARSILGVGSN</sequence>
<evidence type="ECO:0000256" key="1">
    <source>
        <dbReference type="SAM" id="Coils"/>
    </source>
</evidence>
<evidence type="ECO:0008006" key="5">
    <source>
        <dbReference type="Google" id="ProtNLM"/>
    </source>
</evidence>
<dbReference type="AlphaFoldDB" id="A0A7G5FGI0"/>
<feature type="compositionally biased region" description="Basic and acidic residues" evidence="2">
    <location>
        <begin position="23"/>
        <end position="38"/>
    </location>
</feature>
<reference evidence="3 4" key="1">
    <citation type="submission" date="2020-07" db="EMBL/GenBank/DDBJ databases">
        <title>non toxigenic Corynebacterium sp. nov from a clinical source.</title>
        <authorList>
            <person name="Bernier A.-M."/>
            <person name="Bernard K."/>
        </authorList>
    </citation>
    <scope>NUCLEOTIDE SEQUENCE [LARGE SCALE GENOMIC DNA]</scope>
    <source>
        <strain evidence="4">NML 93-0612</strain>
    </source>
</reference>
<organism evidence="3 4">
    <name type="scientific">Corynebacterium hindlerae</name>
    <dbReference type="NCBI Taxonomy" id="699041"/>
    <lineage>
        <taxon>Bacteria</taxon>
        <taxon>Bacillati</taxon>
        <taxon>Actinomycetota</taxon>
        <taxon>Actinomycetes</taxon>
        <taxon>Mycobacteriales</taxon>
        <taxon>Corynebacteriaceae</taxon>
        <taxon>Corynebacterium</taxon>
    </lineage>
</organism>
<evidence type="ECO:0000256" key="2">
    <source>
        <dbReference type="SAM" id="MobiDB-lite"/>
    </source>
</evidence>
<gene>
    <name evidence="3" type="ORF">HW450_03025</name>
</gene>
<accession>A0A7G5FGI0</accession>
<feature type="coiled-coil region" evidence="1">
    <location>
        <begin position="41"/>
        <end position="96"/>
    </location>
</feature>